<dbReference type="InterPro" id="IPR036237">
    <property type="entry name" value="Xyl_isomerase-like_sf"/>
</dbReference>
<accession>A0ABR5ANS3</accession>
<dbReference type="PANTHER" id="PTHR12110">
    <property type="entry name" value="HYDROXYPYRUVATE ISOMERASE"/>
    <property type="match status" value="1"/>
</dbReference>
<evidence type="ECO:0000259" key="1">
    <source>
        <dbReference type="Pfam" id="PF01261"/>
    </source>
</evidence>
<protein>
    <recommendedName>
        <fullName evidence="1">Xylose isomerase-like TIM barrel domain-containing protein</fullName>
    </recommendedName>
</protein>
<dbReference type="RefSeq" id="WP_041044816.1">
    <property type="nucleotide sequence ID" value="NZ_JXAK01000001.1"/>
</dbReference>
<dbReference type="Gene3D" id="3.20.20.150">
    <property type="entry name" value="Divalent-metal-dependent TIM barrel enzymes"/>
    <property type="match status" value="1"/>
</dbReference>
<keyword evidence="3" id="KW-1185">Reference proteome</keyword>
<dbReference type="SUPFAM" id="SSF51658">
    <property type="entry name" value="Xylose isomerase-like"/>
    <property type="match status" value="1"/>
</dbReference>
<evidence type="ECO:0000313" key="3">
    <source>
        <dbReference type="Proteomes" id="UP000031967"/>
    </source>
</evidence>
<dbReference type="InterPro" id="IPR050312">
    <property type="entry name" value="IolE/XylAMocC-like"/>
</dbReference>
<dbReference type="PANTHER" id="PTHR12110:SF41">
    <property type="entry name" value="INOSOSE DEHYDRATASE"/>
    <property type="match status" value="1"/>
</dbReference>
<name>A0ABR5ANS3_9BACL</name>
<gene>
    <name evidence="2" type="ORF">SD70_00995</name>
</gene>
<comment type="caution">
    <text evidence="2">The sequence shown here is derived from an EMBL/GenBank/DDBJ whole genome shotgun (WGS) entry which is preliminary data.</text>
</comment>
<dbReference type="EMBL" id="JXAK01000001">
    <property type="protein sequence ID" value="KIL42498.1"/>
    <property type="molecule type" value="Genomic_DNA"/>
</dbReference>
<organism evidence="2 3">
    <name type="scientific">Gordoniibacillus kamchatkensis</name>
    <dbReference type="NCBI Taxonomy" id="1590651"/>
    <lineage>
        <taxon>Bacteria</taxon>
        <taxon>Bacillati</taxon>
        <taxon>Bacillota</taxon>
        <taxon>Bacilli</taxon>
        <taxon>Bacillales</taxon>
        <taxon>Paenibacillaceae</taxon>
        <taxon>Gordoniibacillus</taxon>
    </lineage>
</organism>
<feature type="domain" description="Xylose isomerase-like TIM barrel" evidence="1">
    <location>
        <begin position="25"/>
        <end position="264"/>
    </location>
</feature>
<dbReference type="Proteomes" id="UP000031967">
    <property type="component" value="Unassembled WGS sequence"/>
</dbReference>
<dbReference type="InterPro" id="IPR013022">
    <property type="entry name" value="Xyl_isomerase-like_TIM-brl"/>
</dbReference>
<dbReference type="Pfam" id="PF01261">
    <property type="entry name" value="AP_endonuc_2"/>
    <property type="match status" value="1"/>
</dbReference>
<proteinExistence type="predicted"/>
<reference evidence="2 3" key="1">
    <citation type="submission" date="2014-12" db="EMBL/GenBank/DDBJ databases">
        <title>Draft genome sequence of Paenibacillus kamchatkensis strain B-2647.</title>
        <authorList>
            <person name="Karlyshev A.V."/>
            <person name="Kudryashova E.B."/>
        </authorList>
    </citation>
    <scope>NUCLEOTIDE SEQUENCE [LARGE SCALE GENOMIC DNA]</scope>
    <source>
        <strain evidence="2 3">VKM B-2647</strain>
    </source>
</reference>
<evidence type="ECO:0000313" key="2">
    <source>
        <dbReference type="EMBL" id="KIL42498.1"/>
    </source>
</evidence>
<sequence>MTKLKVGIQLYSVRQAMKADPYGALAKIAEAGYKFVEAANHNADTDDGFGFGVPANKMKEVLDNLGISIVGSHINPLKLDRLPAILDYHQALGNKQIGCDIEFYPYNDLDYVLRRCDLFNKVGEMCKERGMRYYYHNHYQEFQKIGNKTIYEIIMENTDPSLVFIELDTYWIIRGGQNPLHLIEKYRERLVLLHQKDFPQHAPQPIVMYDGVVDPNRDITDSIFTMTKNPLCFTEIGTGILPIQSIIDAAGAAPNLEYILLEQDHSQLDEIESIKTSMNAFHKFSNIEFNAG</sequence>